<accession>A0AAV3ZLE1</accession>
<reference evidence="2 3" key="1">
    <citation type="journal article" date="2021" name="Elife">
        <title>Chloroplast acquisition without the gene transfer in kleptoplastic sea slugs, Plakobranchus ocellatus.</title>
        <authorList>
            <person name="Maeda T."/>
            <person name="Takahashi S."/>
            <person name="Yoshida T."/>
            <person name="Shimamura S."/>
            <person name="Takaki Y."/>
            <person name="Nagai Y."/>
            <person name="Toyoda A."/>
            <person name="Suzuki Y."/>
            <person name="Arimoto A."/>
            <person name="Ishii H."/>
            <person name="Satoh N."/>
            <person name="Nishiyama T."/>
            <person name="Hasebe M."/>
            <person name="Maruyama T."/>
            <person name="Minagawa J."/>
            <person name="Obokata J."/>
            <person name="Shigenobu S."/>
        </authorList>
    </citation>
    <scope>NUCLEOTIDE SEQUENCE [LARGE SCALE GENOMIC DNA]</scope>
</reference>
<comment type="caution">
    <text evidence="2">The sequence shown here is derived from an EMBL/GenBank/DDBJ whole genome shotgun (WGS) entry which is preliminary data.</text>
</comment>
<gene>
    <name evidence="2" type="ORF">PoB_002185600</name>
</gene>
<dbReference type="Proteomes" id="UP000735302">
    <property type="component" value="Unassembled WGS sequence"/>
</dbReference>
<dbReference type="AlphaFoldDB" id="A0AAV3ZLE1"/>
<keyword evidence="1" id="KW-0732">Signal</keyword>
<sequence length="120" mass="13374">MGQQNPKGDTTCLFLLFYSACSQVQANFTQGLGIWAAHKDLKSFPMCSASTRNMPGMYADCCSEPRHIHCSEKTPWVRRWFTKTATPPDSFTGLFGGYGRNISSISDTVASLPNIRSKWK</sequence>
<feature type="chain" id="PRO_5043607288" description="Secreted protein" evidence="1">
    <location>
        <begin position="27"/>
        <end position="120"/>
    </location>
</feature>
<evidence type="ECO:0008006" key="4">
    <source>
        <dbReference type="Google" id="ProtNLM"/>
    </source>
</evidence>
<feature type="signal peptide" evidence="1">
    <location>
        <begin position="1"/>
        <end position="26"/>
    </location>
</feature>
<name>A0AAV3ZLE1_9GAST</name>
<dbReference type="EMBL" id="BLXT01002491">
    <property type="protein sequence ID" value="GFN95350.1"/>
    <property type="molecule type" value="Genomic_DNA"/>
</dbReference>
<proteinExistence type="predicted"/>
<evidence type="ECO:0000313" key="3">
    <source>
        <dbReference type="Proteomes" id="UP000735302"/>
    </source>
</evidence>
<evidence type="ECO:0000256" key="1">
    <source>
        <dbReference type="SAM" id="SignalP"/>
    </source>
</evidence>
<protein>
    <recommendedName>
        <fullName evidence="4">Secreted protein</fullName>
    </recommendedName>
</protein>
<organism evidence="2 3">
    <name type="scientific">Plakobranchus ocellatus</name>
    <dbReference type="NCBI Taxonomy" id="259542"/>
    <lineage>
        <taxon>Eukaryota</taxon>
        <taxon>Metazoa</taxon>
        <taxon>Spiralia</taxon>
        <taxon>Lophotrochozoa</taxon>
        <taxon>Mollusca</taxon>
        <taxon>Gastropoda</taxon>
        <taxon>Heterobranchia</taxon>
        <taxon>Euthyneura</taxon>
        <taxon>Panpulmonata</taxon>
        <taxon>Sacoglossa</taxon>
        <taxon>Placobranchoidea</taxon>
        <taxon>Plakobranchidae</taxon>
        <taxon>Plakobranchus</taxon>
    </lineage>
</organism>
<evidence type="ECO:0000313" key="2">
    <source>
        <dbReference type="EMBL" id="GFN95350.1"/>
    </source>
</evidence>
<keyword evidence="3" id="KW-1185">Reference proteome</keyword>